<evidence type="ECO:0000313" key="9">
    <source>
        <dbReference type="Proteomes" id="UP001501175"/>
    </source>
</evidence>
<evidence type="ECO:0000256" key="3">
    <source>
        <dbReference type="ARBA" id="ARBA00022825"/>
    </source>
</evidence>
<keyword evidence="2" id="KW-0378">Hydrolase</keyword>
<proteinExistence type="inferred from homology"/>
<feature type="domain" description="Peptidase S8/S53" evidence="7">
    <location>
        <begin position="168"/>
        <end position="493"/>
    </location>
</feature>
<sequence>MLFLKTKPLFTTALLLASLLACVNEPVLTPIHSAANARLAATDDQVPIIRKGRYVLMSTNQLPATLTADVAKVNGRIGTLMSGLGLATATSDDPDFATKAARIPGIEVVVPEVLSLRTTPHDERTKKATPQIQAINPPNSTNTNPLFNRQWGLDAVNAPEAWQAGYTGAGVRVAVLSGGFDLDHPDLMGNIEFSKSFVPGEGAGFPDEFSFSSGSQAAGIIAAMDNNIGIVGVAPEAKLLLYKVAGDYSFFFPDSWAWQAIVDAVDHQADVIHLDIISNFSRNGDSFYNDNGTPTDISDDYMETNPKLVQYYVSMWNRVTSWARQQGATLVAPIAFWGESTKYKSSINAVSGSPNVIGVAATTPIGWAVDPTASLDQIPFYANPGTYDVMLAGPGGTIEYFFEHPDSECTLAGETAPCALFDSIISTGNGSSAGGDYNLVYGTGVAAAHVAGVAALIIGKNGGQMDPARVEAVLKATADDIGKPGRDAYTGFGRVDAAKAVGAGL</sequence>
<dbReference type="InterPro" id="IPR015500">
    <property type="entry name" value="Peptidase_S8_subtilisin-rel"/>
</dbReference>
<comment type="caution">
    <text evidence="4">Lacks conserved residue(s) required for the propagation of feature annotation.</text>
</comment>
<evidence type="ECO:0000256" key="1">
    <source>
        <dbReference type="ARBA" id="ARBA00022670"/>
    </source>
</evidence>
<keyword evidence="6" id="KW-0732">Signal</keyword>
<organism evidence="8 9">
    <name type="scientific">Nibrella saemangeumensis</name>
    <dbReference type="NCBI Taxonomy" id="1084526"/>
    <lineage>
        <taxon>Bacteria</taxon>
        <taxon>Pseudomonadati</taxon>
        <taxon>Bacteroidota</taxon>
        <taxon>Cytophagia</taxon>
        <taxon>Cytophagales</taxon>
        <taxon>Spirosomataceae</taxon>
        <taxon>Nibrella</taxon>
    </lineage>
</organism>
<evidence type="ECO:0000256" key="4">
    <source>
        <dbReference type="PROSITE-ProRule" id="PRU01240"/>
    </source>
</evidence>
<dbReference type="PANTHER" id="PTHR42884">
    <property type="entry name" value="PROPROTEIN CONVERTASE SUBTILISIN/KEXIN-RELATED"/>
    <property type="match status" value="1"/>
</dbReference>
<dbReference type="RefSeq" id="WP_345241861.1">
    <property type="nucleotide sequence ID" value="NZ_BAABHD010000014.1"/>
</dbReference>
<dbReference type="InterPro" id="IPR000209">
    <property type="entry name" value="Peptidase_S8/S53_dom"/>
</dbReference>
<evidence type="ECO:0000256" key="5">
    <source>
        <dbReference type="SAM" id="MobiDB-lite"/>
    </source>
</evidence>
<dbReference type="PROSITE" id="PS51892">
    <property type="entry name" value="SUBTILASE"/>
    <property type="match status" value="1"/>
</dbReference>
<evidence type="ECO:0000259" key="7">
    <source>
        <dbReference type="Pfam" id="PF00082"/>
    </source>
</evidence>
<evidence type="ECO:0000313" key="8">
    <source>
        <dbReference type="EMBL" id="GAA4451434.1"/>
    </source>
</evidence>
<dbReference type="Pfam" id="PF00082">
    <property type="entry name" value="Peptidase_S8"/>
    <property type="match status" value="1"/>
</dbReference>
<dbReference type="Proteomes" id="UP001501175">
    <property type="component" value="Unassembled WGS sequence"/>
</dbReference>
<dbReference type="PANTHER" id="PTHR42884:SF14">
    <property type="entry name" value="NEUROENDOCRINE CONVERTASE 1"/>
    <property type="match status" value="1"/>
</dbReference>
<feature type="signal peptide" evidence="6">
    <location>
        <begin position="1"/>
        <end position="23"/>
    </location>
</feature>
<keyword evidence="9" id="KW-1185">Reference proteome</keyword>
<dbReference type="PRINTS" id="PR00723">
    <property type="entry name" value="SUBTILISIN"/>
</dbReference>
<dbReference type="Gene3D" id="3.40.50.200">
    <property type="entry name" value="Peptidase S8/S53 domain"/>
    <property type="match status" value="1"/>
</dbReference>
<evidence type="ECO:0000256" key="6">
    <source>
        <dbReference type="SAM" id="SignalP"/>
    </source>
</evidence>
<feature type="chain" id="PRO_5046178991" evidence="6">
    <location>
        <begin position="24"/>
        <end position="505"/>
    </location>
</feature>
<feature type="compositionally biased region" description="Polar residues" evidence="5">
    <location>
        <begin position="128"/>
        <end position="141"/>
    </location>
</feature>
<feature type="region of interest" description="Disordered" evidence="5">
    <location>
        <begin position="121"/>
        <end position="141"/>
    </location>
</feature>
<keyword evidence="3" id="KW-0720">Serine protease</keyword>
<dbReference type="SUPFAM" id="SSF52743">
    <property type="entry name" value="Subtilisin-like"/>
    <property type="match status" value="1"/>
</dbReference>
<accession>A0ABP8MLN6</accession>
<gene>
    <name evidence="8" type="ORF">GCM10023189_13480</name>
</gene>
<evidence type="ECO:0000256" key="2">
    <source>
        <dbReference type="ARBA" id="ARBA00022801"/>
    </source>
</evidence>
<dbReference type="PROSITE" id="PS51257">
    <property type="entry name" value="PROKAR_LIPOPROTEIN"/>
    <property type="match status" value="1"/>
</dbReference>
<keyword evidence="1" id="KW-0645">Protease</keyword>
<name>A0ABP8MLN6_9BACT</name>
<comment type="similarity">
    <text evidence="4">Belongs to the peptidase S8 family.</text>
</comment>
<dbReference type="EMBL" id="BAABHD010000014">
    <property type="protein sequence ID" value="GAA4451434.1"/>
    <property type="molecule type" value="Genomic_DNA"/>
</dbReference>
<dbReference type="InterPro" id="IPR036852">
    <property type="entry name" value="Peptidase_S8/S53_dom_sf"/>
</dbReference>
<protein>
    <submittedName>
        <fullName evidence="8">S8 family serine peptidase</fullName>
    </submittedName>
</protein>
<comment type="caution">
    <text evidence="8">The sequence shown here is derived from an EMBL/GenBank/DDBJ whole genome shotgun (WGS) entry which is preliminary data.</text>
</comment>
<reference evidence="9" key="1">
    <citation type="journal article" date="2019" name="Int. J. Syst. Evol. Microbiol.">
        <title>The Global Catalogue of Microorganisms (GCM) 10K type strain sequencing project: providing services to taxonomists for standard genome sequencing and annotation.</title>
        <authorList>
            <consortium name="The Broad Institute Genomics Platform"/>
            <consortium name="The Broad Institute Genome Sequencing Center for Infectious Disease"/>
            <person name="Wu L."/>
            <person name="Ma J."/>
        </authorList>
    </citation>
    <scope>NUCLEOTIDE SEQUENCE [LARGE SCALE GENOMIC DNA]</scope>
    <source>
        <strain evidence="9">JCM 17927</strain>
    </source>
</reference>